<evidence type="ECO:0000313" key="1">
    <source>
        <dbReference type="EMBL" id="RXN26722.1"/>
    </source>
</evidence>
<protein>
    <submittedName>
        <fullName evidence="1">Uncharacterized protein</fullName>
    </submittedName>
</protein>
<accession>A0A498N4H7</accession>
<dbReference type="Proteomes" id="UP000290572">
    <property type="component" value="Unassembled WGS sequence"/>
</dbReference>
<dbReference type="EMBL" id="QBIY01012180">
    <property type="protein sequence ID" value="RXN26722.1"/>
    <property type="molecule type" value="Genomic_DNA"/>
</dbReference>
<gene>
    <name evidence="1" type="ORF">ROHU_005667</name>
</gene>
<evidence type="ECO:0000313" key="2">
    <source>
        <dbReference type="Proteomes" id="UP000290572"/>
    </source>
</evidence>
<dbReference type="AlphaFoldDB" id="A0A498N4H7"/>
<sequence length="290" mass="32693">MNSVCHILRKNNILERATEVFGVYLESGNHWSFFHCSVDRRCITYFISLGETEWQSQAISQHWWFLQMLMKDKMLWMHLMDPCRLRLMFLNKTLTTKKNQVEKLFVGFYDRVFVSGVIVHCQITNKLIKVFDPILIHFFISQINPPTIVIAISGPIYIQITPAASTTSPGSPTHSPLTCTVATPTYSGHYIQRANATASPISPIPVASTSNRSPMDTLTAFTPATPTTPTTPIPGGQRVEMIVCLCFVNTLALHRSTIALQRCAGRSAIIRRPIAISKRQIFPFRVRIGK</sequence>
<reference evidence="1 2" key="1">
    <citation type="submission" date="2018-03" db="EMBL/GenBank/DDBJ databases">
        <title>Draft genome sequence of Rohu Carp (Labeo rohita).</title>
        <authorList>
            <person name="Das P."/>
            <person name="Kushwaha B."/>
            <person name="Joshi C.G."/>
            <person name="Kumar D."/>
            <person name="Nagpure N.S."/>
            <person name="Sahoo L."/>
            <person name="Das S.P."/>
            <person name="Bit A."/>
            <person name="Patnaik S."/>
            <person name="Meher P.K."/>
            <person name="Jayasankar P."/>
            <person name="Koringa P.G."/>
            <person name="Patel N.V."/>
            <person name="Hinsu A.T."/>
            <person name="Kumar R."/>
            <person name="Pandey M."/>
            <person name="Agarwal S."/>
            <person name="Srivastava S."/>
            <person name="Singh M."/>
            <person name="Iquebal M.A."/>
            <person name="Jaiswal S."/>
            <person name="Angadi U.B."/>
            <person name="Kumar N."/>
            <person name="Raza M."/>
            <person name="Shah T.M."/>
            <person name="Rai A."/>
            <person name="Jena J.K."/>
        </authorList>
    </citation>
    <scope>NUCLEOTIDE SEQUENCE [LARGE SCALE GENOMIC DNA]</scope>
    <source>
        <strain evidence="1">DASCIFA01</strain>
        <tissue evidence="1">Testis</tissue>
    </source>
</reference>
<comment type="caution">
    <text evidence="1">The sequence shown here is derived from an EMBL/GenBank/DDBJ whole genome shotgun (WGS) entry which is preliminary data.</text>
</comment>
<keyword evidence="2" id="KW-1185">Reference proteome</keyword>
<proteinExistence type="predicted"/>
<name>A0A498N4H7_LABRO</name>
<organism evidence="1 2">
    <name type="scientific">Labeo rohita</name>
    <name type="common">Indian major carp</name>
    <name type="synonym">Cyprinus rohita</name>
    <dbReference type="NCBI Taxonomy" id="84645"/>
    <lineage>
        <taxon>Eukaryota</taxon>
        <taxon>Metazoa</taxon>
        <taxon>Chordata</taxon>
        <taxon>Craniata</taxon>
        <taxon>Vertebrata</taxon>
        <taxon>Euteleostomi</taxon>
        <taxon>Actinopterygii</taxon>
        <taxon>Neopterygii</taxon>
        <taxon>Teleostei</taxon>
        <taxon>Ostariophysi</taxon>
        <taxon>Cypriniformes</taxon>
        <taxon>Cyprinidae</taxon>
        <taxon>Labeoninae</taxon>
        <taxon>Labeonini</taxon>
        <taxon>Labeo</taxon>
    </lineage>
</organism>